<sequence>RLGAAAVEHLLKGETSKMVGLIGNKIEATDLEEVLSQQKTIKQNLYKLALVLAK</sequence>
<dbReference type="EMBL" id="BARU01000414">
    <property type="protein sequence ID" value="GAH20406.1"/>
    <property type="molecule type" value="Genomic_DNA"/>
</dbReference>
<protein>
    <recommendedName>
        <fullName evidence="2">Phosphofructokinase domain-containing protein</fullName>
    </recommendedName>
</protein>
<evidence type="ECO:0000313" key="1">
    <source>
        <dbReference type="EMBL" id="GAH20406.1"/>
    </source>
</evidence>
<feature type="non-terminal residue" evidence="1">
    <location>
        <position position="1"/>
    </location>
</feature>
<proteinExistence type="predicted"/>
<name>X1DHP8_9ZZZZ</name>
<comment type="caution">
    <text evidence="1">The sequence shown here is derived from an EMBL/GenBank/DDBJ whole genome shotgun (WGS) entry which is preliminary data.</text>
</comment>
<dbReference type="AlphaFoldDB" id="X1DHP8"/>
<dbReference type="InterPro" id="IPR035966">
    <property type="entry name" value="PKF_sf"/>
</dbReference>
<evidence type="ECO:0008006" key="2">
    <source>
        <dbReference type="Google" id="ProtNLM"/>
    </source>
</evidence>
<dbReference type="GO" id="GO:0003872">
    <property type="term" value="F:6-phosphofructokinase activity"/>
    <property type="evidence" value="ECO:0007669"/>
    <property type="project" value="InterPro"/>
</dbReference>
<dbReference type="SUPFAM" id="SSF53784">
    <property type="entry name" value="Phosphofructokinase"/>
    <property type="match status" value="1"/>
</dbReference>
<organism evidence="1">
    <name type="scientific">marine sediment metagenome</name>
    <dbReference type="NCBI Taxonomy" id="412755"/>
    <lineage>
        <taxon>unclassified sequences</taxon>
        <taxon>metagenomes</taxon>
        <taxon>ecological metagenomes</taxon>
    </lineage>
</organism>
<gene>
    <name evidence="1" type="ORF">S03H2_01423</name>
</gene>
<accession>X1DHP8</accession>
<reference evidence="1" key="1">
    <citation type="journal article" date="2014" name="Front. Microbiol.">
        <title>High frequency of phylogenetically diverse reductive dehalogenase-homologous genes in deep subseafloor sedimentary metagenomes.</title>
        <authorList>
            <person name="Kawai M."/>
            <person name="Futagami T."/>
            <person name="Toyoda A."/>
            <person name="Takaki Y."/>
            <person name="Nishi S."/>
            <person name="Hori S."/>
            <person name="Arai W."/>
            <person name="Tsubouchi T."/>
            <person name="Morono Y."/>
            <person name="Uchiyama I."/>
            <person name="Ito T."/>
            <person name="Fujiyama A."/>
            <person name="Inagaki F."/>
            <person name="Takami H."/>
        </authorList>
    </citation>
    <scope>NUCLEOTIDE SEQUENCE</scope>
    <source>
        <strain evidence="1">Expedition CK06-06</strain>
    </source>
</reference>